<name>A0A9D2FWW7_9BACT</name>
<reference evidence="1" key="1">
    <citation type="journal article" date="2021" name="PeerJ">
        <title>Extensive microbial diversity within the chicken gut microbiome revealed by metagenomics and culture.</title>
        <authorList>
            <person name="Gilroy R."/>
            <person name="Ravi A."/>
            <person name="Getino M."/>
            <person name="Pursley I."/>
            <person name="Horton D.L."/>
            <person name="Alikhan N.F."/>
            <person name="Baker D."/>
            <person name="Gharbi K."/>
            <person name="Hall N."/>
            <person name="Watson M."/>
            <person name="Adriaenssens E.M."/>
            <person name="Foster-Nyarko E."/>
            <person name="Jarju S."/>
            <person name="Secka A."/>
            <person name="Antonio M."/>
            <person name="Oren A."/>
            <person name="Chaudhuri R.R."/>
            <person name="La Ragione R."/>
            <person name="Hildebrand F."/>
            <person name="Pallen M.J."/>
        </authorList>
    </citation>
    <scope>NUCLEOTIDE SEQUENCE</scope>
    <source>
        <strain evidence="1">ChiHecec3B27-8219</strain>
    </source>
</reference>
<dbReference type="EMBL" id="DXBE01000025">
    <property type="protein sequence ID" value="HIZ68869.1"/>
    <property type="molecule type" value="Genomic_DNA"/>
</dbReference>
<organism evidence="1 2">
    <name type="scientific">Candidatus Prevotella avicola</name>
    <dbReference type="NCBI Taxonomy" id="2838738"/>
    <lineage>
        <taxon>Bacteria</taxon>
        <taxon>Pseudomonadati</taxon>
        <taxon>Bacteroidota</taxon>
        <taxon>Bacteroidia</taxon>
        <taxon>Bacteroidales</taxon>
        <taxon>Prevotellaceae</taxon>
        <taxon>Prevotella</taxon>
    </lineage>
</organism>
<gene>
    <name evidence="1" type="ORF">H9966_03150</name>
</gene>
<evidence type="ECO:0000313" key="1">
    <source>
        <dbReference type="EMBL" id="HIZ68869.1"/>
    </source>
</evidence>
<evidence type="ECO:0000313" key="2">
    <source>
        <dbReference type="Proteomes" id="UP000824055"/>
    </source>
</evidence>
<dbReference type="Proteomes" id="UP000824055">
    <property type="component" value="Unassembled WGS sequence"/>
</dbReference>
<dbReference type="AlphaFoldDB" id="A0A9D2FWW7"/>
<dbReference type="InterPro" id="IPR032560">
    <property type="entry name" value="DUF4932"/>
</dbReference>
<proteinExistence type="predicted"/>
<reference evidence="1" key="2">
    <citation type="submission" date="2021-04" db="EMBL/GenBank/DDBJ databases">
        <authorList>
            <person name="Gilroy R."/>
        </authorList>
    </citation>
    <scope>NUCLEOTIDE SEQUENCE</scope>
    <source>
        <strain evidence="1">ChiHecec3B27-8219</strain>
    </source>
</reference>
<dbReference type="Pfam" id="PF16286">
    <property type="entry name" value="DUF4932"/>
    <property type="match status" value="1"/>
</dbReference>
<comment type="caution">
    <text evidence="1">The sequence shown here is derived from an EMBL/GenBank/DDBJ whole genome shotgun (WGS) entry which is preliminary data.</text>
</comment>
<protein>
    <submittedName>
        <fullName evidence="1">DUF4932 domain-containing protein</fullName>
    </submittedName>
</protein>
<accession>A0A9D2FWW7</accession>
<sequence>MACLCANAQPLTPQANENVELMGILSRMADYPEYRMDVAGQYIKDIDSCFKDYAEHPAVLRMKELRNTYGIAYDAVMSMAIHLQKKGNAFSLVNEEPSTLDARWDKVDKAKFLDLLADFYRDSRFHHFFENHKEVYEKGIRAYDEEVARHLDINWYESFYGNKPEEKYSVIIGFCNGHGNYGVNRHAKGKEKEVFAIVGYSVNQENQPQYSKEYLSTLAHEFNHSFVNSLLDGRKHPDHVKALEQAGSFLYLITQATMRQQAYGTWQTMINESLVRAAVICYMMDKGYAPEEVRNELLVQIQRDFRWTPELVRLLRRYEKKRKRYANLESFYPKIIRFFSDYAEKEYKRLDIMD</sequence>